<dbReference type="EMBL" id="LN854252">
    <property type="protein sequence ID" value="CRY97804.1"/>
    <property type="molecule type" value="Genomic_DNA"/>
</dbReference>
<proteinExistence type="predicted"/>
<organism evidence="1">
    <name type="scientific">uncultured prokaryote</name>
    <dbReference type="NCBI Taxonomy" id="198431"/>
    <lineage>
        <taxon>unclassified sequences</taxon>
        <taxon>environmental samples</taxon>
    </lineage>
</organism>
<reference evidence="1" key="1">
    <citation type="submission" date="2015-06" db="EMBL/GenBank/DDBJ databases">
        <authorList>
            <person name="Joergensen T."/>
        </authorList>
    </citation>
    <scope>NUCLEOTIDE SEQUENCE</scope>
    <source>
        <strain evidence="1">RGFK1750</strain>
    </source>
</reference>
<sequence>MVREILVDWTGPGAGDKVSVFHFIEATPVADQRSALAAFLNACDAELTTTTTWTIRQEGRELDTATGALVGAWTDSTPHTGSGGNGTAVVADATQVLIRWNTGNIVGGRFLKGRTFLPGLATIEVNGGNLNPAARTTFLNAAAAFIAAAVQVAVWHRPQSGSGGAVWAVETADVWSELAVLRRRRG</sequence>
<reference evidence="1" key="2">
    <citation type="submission" date="2015-07" db="EMBL/GenBank/DDBJ databases">
        <title>Plasmids, circular viruses and viroids from rat gut.</title>
        <authorList>
            <person name="Jorgensen T.J."/>
            <person name="Hansen M.A."/>
            <person name="Xu Z."/>
            <person name="Tabak M.A."/>
            <person name="Sorensen S.J."/>
            <person name="Hansen L.H."/>
        </authorList>
    </citation>
    <scope>NUCLEOTIDE SEQUENCE</scope>
    <source>
        <strain evidence="1">RGFK1750</strain>
    </source>
</reference>
<evidence type="ECO:0000313" key="1">
    <source>
        <dbReference type="EMBL" id="CRY97804.1"/>
    </source>
</evidence>
<protein>
    <submittedName>
        <fullName evidence="1">Uncharacterized protein</fullName>
    </submittedName>
</protein>
<dbReference type="AlphaFoldDB" id="A0A0H5Q8V1"/>
<name>A0A0H5Q8V1_9ZZZZ</name>
<accession>A0A0H5Q8V1</accession>